<dbReference type="OrthoDB" id="9100431at2"/>
<dbReference type="RefSeq" id="WP_060326892.1">
    <property type="nucleotide sequence ID" value="NZ_LPIU01000049.1"/>
</dbReference>
<reference evidence="1 2" key="1">
    <citation type="submission" date="2015-11" db="EMBL/GenBank/DDBJ databases">
        <title>Expanding the genomic diversity of Burkholderia species for the development of highly accurate diagnostics.</title>
        <authorList>
            <person name="Sahl J."/>
            <person name="Keim P."/>
            <person name="Wagner D."/>
        </authorList>
    </citation>
    <scope>NUCLEOTIDE SEQUENCE [LARGE SCALE GENOMIC DNA]</scope>
    <source>
        <strain evidence="1 2">MSMB2167WGS</strain>
    </source>
</reference>
<accession>A0A107EVW9</accession>
<name>A0A107EVW9_9BURK</name>
<gene>
    <name evidence="1" type="ORF">WL73_01550</name>
</gene>
<comment type="caution">
    <text evidence="1">The sequence shown here is derived from an EMBL/GenBank/DDBJ whole genome shotgun (WGS) entry which is preliminary data.</text>
</comment>
<sequence>MSDAGRTRAFYDWVSSGTGSTHVCVVVDGHVPPKAAEMLAQRIGGIPGVAVLRIADPVAAHRAWCESMASDMPGSQHVLPALRLMPRSARLLIWSGNVEELDWLGGVEGQRVLSLRYWNDVNPATQAGRMVERVFAVLRLVVQENLAAGY</sequence>
<dbReference type="EMBL" id="LPIX01000095">
    <property type="protein sequence ID" value="KWD95373.1"/>
    <property type="molecule type" value="Genomic_DNA"/>
</dbReference>
<evidence type="ECO:0000313" key="1">
    <source>
        <dbReference type="EMBL" id="KWD95373.1"/>
    </source>
</evidence>
<protein>
    <submittedName>
        <fullName evidence="1">Uncharacterized protein</fullName>
    </submittedName>
</protein>
<dbReference type="Proteomes" id="UP000062998">
    <property type="component" value="Unassembled WGS sequence"/>
</dbReference>
<evidence type="ECO:0000313" key="2">
    <source>
        <dbReference type="Proteomes" id="UP000062998"/>
    </source>
</evidence>
<dbReference type="AlphaFoldDB" id="A0A107EVW9"/>
<proteinExistence type="predicted"/>
<organism evidence="1 2">
    <name type="scientific">Burkholderia ubonensis</name>
    <dbReference type="NCBI Taxonomy" id="101571"/>
    <lineage>
        <taxon>Bacteria</taxon>
        <taxon>Pseudomonadati</taxon>
        <taxon>Pseudomonadota</taxon>
        <taxon>Betaproteobacteria</taxon>
        <taxon>Burkholderiales</taxon>
        <taxon>Burkholderiaceae</taxon>
        <taxon>Burkholderia</taxon>
        <taxon>Burkholderia cepacia complex</taxon>
    </lineage>
</organism>